<protein>
    <submittedName>
        <fullName evidence="2">Uncharacterized protein</fullName>
    </submittedName>
</protein>
<dbReference type="EMBL" id="MFFS01000059">
    <property type="protein sequence ID" value="OGF21533.1"/>
    <property type="molecule type" value="Genomic_DNA"/>
</dbReference>
<gene>
    <name evidence="2" type="ORF">A2Y83_03075</name>
</gene>
<name>A0A1F5S546_9BACT</name>
<feature type="region of interest" description="Disordered" evidence="1">
    <location>
        <begin position="35"/>
        <end position="61"/>
    </location>
</feature>
<evidence type="ECO:0000256" key="1">
    <source>
        <dbReference type="SAM" id="MobiDB-lite"/>
    </source>
</evidence>
<feature type="compositionally biased region" description="Basic and acidic residues" evidence="1">
    <location>
        <begin position="50"/>
        <end position="61"/>
    </location>
</feature>
<evidence type="ECO:0000313" key="3">
    <source>
        <dbReference type="Proteomes" id="UP000178323"/>
    </source>
</evidence>
<dbReference type="Proteomes" id="UP000178323">
    <property type="component" value="Unassembled WGS sequence"/>
</dbReference>
<comment type="caution">
    <text evidence="2">The sequence shown here is derived from an EMBL/GenBank/DDBJ whole genome shotgun (WGS) entry which is preliminary data.</text>
</comment>
<reference evidence="2 3" key="1">
    <citation type="journal article" date="2016" name="Nat. Commun.">
        <title>Thousands of microbial genomes shed light on interconnected biogeochemical processes in an aquifer system.</title>
        <authorList>
            <person name="Anantharaman K."/>
            <person name="Brown C.T."/>
            <person name="Hug L.A."/>
            <person name="Sharon I."/>
            <person name="Castelle C.J."/>
            <person name="Probst A.J."/>
            <person name="Thomas B.C."/>
            <person name="Singh A."/>
            <person name="Wilkins M.J."/>
            <person name="Karaoz U."/>
            <person name="Brodie E.L."/>
            <person name="Williams K.H."/>
            <person name="Hubbard S.S."/>
            <person name="Banfield J.F."/>
        </authorList>
    </citation>
    <scope>NUCLEOTIDE SEQUENCE [LARGE SCALE GENOMIC DNA]</scope>
</reference>
<organism evidence="2 3">
    <name type="scientific">Candidatus Falkowbacteria bacterium RBG_13_39_14</name>
    <dbReference type="NCBI Taxonomy" id="1797985"/>
    <lineage>
        <taxon>Bacteria</taxon>
        <taxon>Candidatus Falkowiibacteriota</taxon>
    </lineage>
</organism>
<accession>A0A1F5S546</accession>
<sequence length="61" mass="7314">MLYCSIVYRREFEFFASFRIRQRRRGIPYRERKTKNRAMIKGIPRPASGTRDDARKETSSG</sequence>
<evidence type="ECO:0000313" key="2">
    <source>
        <dbReference type="EMBL" id="OGF21533.1"/>
    </source>
</evidence>
<proteinExistence type="predicted"/>
<dbReference type="AlphaFoldDB" id="A0A1F5S546"/>